<dbReference type="RefSeq" id="WP_177135962.1">
    <property type="nucleotide sequence ID" value="NZ_VYGV01000011.1"/>
</dbReference>
<evidence type="ECO:0000313" key="1">
    <source>
        <dbReference type="EMBL" id="NWF46054.1"/>
    </source>
</evidence>
<keyword evidence="2" id="KW-1185">Reference proteome</keyword>
<evidence type="ECO:0000313" key="2">
    <source>
        <dbReference type="Proteomes" id="UP000545507"/>
    </source>
</evidence>
<dbReference type="AlphaFoldDB" id="A0A7Y8GWB7"/>
<gene>
    <name evidence="1" type="ORF">F3K02_12445</name>
</gene>
<organism evidence="1 2">
    <name type="scientific">Hydrogenophaga aromaticivorans</name>
    <dbReference type="NCBI Taxonomy" id="2610898"/>
    <lineage>
        <taxon>Bacteria</taxon>
        <taxon>Pseudomonadati</taxon>
        <taxon>Pseudomonadota</taxon>
        <taxon>Betaproteobacteria</taxon>
        <taxon>Burkholderiales</taxon>
        <taxon>Comamonadaceae</taxon>
        <taxon>Hydrogenophaga</taxon>
    </lineage>
</organism>
<accession>A0A7Y8GWB7</accession>
<sequence>MEHRVQLSLTPQQADAVTAALDLYSRVCTGQLEELSELVRKGIIPMLGPDRTGLAPSDSAAIAEIHVRYLKRGLGFDPGVSLNIFNRDVHASGHRAYEVLKVLEKAVAEHRDPAPAFRSTRYDGLSVRCTNDPVPVAWVQARPVSDAQGSTP</sequence>
<dbReference type="Proteomes" id="UP000545507">
    <property type="component" value="Unassembled WGS sequence"/>
</dbReference>
<name>A0A7Y8GWB7_9BURK</name>
<comment type="caution">
    <text evidence="1">The sequence shown here is derived from an EMBL/GenBank/DDBJ whole genome shotgun (WGS) entry which is preliminary data.</text>
</comment>
<reference evidence="1 2" key="1">
    <citation type="submission" date="2019-09" db="EMBL/GenBank/DDBJ databases">
        <title>Hydrogenophaga aromatica sp. nov., isolated from a para-xylene-degrading enrichment culture.</title>
        <authorList>
            <person name="Tancsics A."/>
            <person name="Banerjee S."/>
        </authorList>
    </citation>
    <scope>NUCLEOTIDE SEQUENCE [LARGE SCALE GENOMIC DNA]</scope>
    <source>
        <strain evidence="1 2">D2P1</strain>
    </source>
</reference>
<dbReference type="EMBL" id="VYGV01000011">
    <property type="protein sequence ID" value="NWF46054.1"/>
    <property type="molecule type" value="Genomic_DNA"/>
</dbReference>
<protein>
    <submittedName>
        <fullName evidence="1">Uncharacterized protein</fullName>
    </submittedName>
</protein>
<proteinExistence type="predicted"/>